<feature type="domain" description="Radical SAM core" evidence="6">
    <location>
        <begin position="164"/>
        <end position="394"/>
    </location>
</feature>
<keyword evidence="4" id="KW-0408">Iron</keyword>
<dbReference type="Pfam" id="PF04055">
    <property type="entry name" value="Radical_SAM"/>
    <property type="match status" value="1"/>
</dbReference>
<dbReference type="Proteomes" id="UP000010472">
    <property type="component" value="Chromosome"/>
</dbReference>
<dbReference type="SFLD" id="SFLDS00029">
    <property type="entry name" value="Radical_SAM"/>
    <property type="match status" value="1"/>
</dbReference>
<evidence type="ECO:0000256" key="2">
    <source>
        <dbReference type="ARBA" id="ARBA00022691"/>
    </source>
</evidence>
<dbReference type="eggNOG" id="COG1032">
    <property type="taxonomic scope" value="Bacteria"/>
</dbReference>
<evidence type="ECO:0000313" key="7">
    <source>
        <dbReference type="EMBL" id="AFZ11987.1"/>
    </source>
</evidence>
<evidence type="ECO:0000256" key="1">
    <source>
        <dbReference type="ARBA" id="ARBA00001966"/>
    </source>
</evidence>
<dbReference type="PROSITE" id="PS51918">
    <property type="entry name" value="RADICAL_SAM"/>
    <property type="match status" value="1"/>
</dbReference>
<evidence type="ECO:0000256" key="3">
    <source>
        <dbReference type="ARBA" id="ARBA00022723"/>
    </source>
</evidence>
<dbReference type="InterPro" id="IPR023404">
    <property type="entry name" value="rSAM_horseshoe"/>
</dbReference>
<keyword evidence="8" id="KW-1185">Reference proteome</keyword>
<name>K9VWV5_9CYAN</name>
<accession>K9VWV5</accession>
<dbReference type="InterPro" id="IPR025274">
    <property type="entry name" value="DUF4070"/>
</dbReference>
<evidence type="ECO:0000313" key="8">
    <source>
        <dbReference type="Proteomes" id="UP000010472"/>
    </source>
</evidence>
<organism evidence="7 8">
    <name type="scientific">Crinalium epipsammum PCC 9333</name>
    <dbReference type="NCBI Taxonomy" id="1173022"/>
    <lineage>
        <taxon>Bacteria</taxon>
        <taxon>Bacillati</taxon>
        <taxon>Cyanobacteriota</taxon>
        <taxon>Cyanophyceae</taxon>
        <taxon>Gomontiellales</taxon>
        <taxon>Gomontiellaceae</taxon>
        <taxon>Crinalium</taxon>
    </lineage>
</organism>
<dbReference type="GO" id="GO:0003824">
    <property type="term" value="F:catalytic activity"/>
    <property type="evidence" value="ECO:0007669"/>
    <property type="project" value="InterPro"/>
</dbReference>
<proteinExistence type="predicted"/>
<dbReference type="InterPro" id="IPR006638">
    <property type="entry name" value="Elp3/MiaA/NifB-like_rSAM"/>
</dbReference>
<dbReference type="SFLD" id="SFLDG01082">
    <property type="entry name" value="B12-binding_domain_containing"/>
    <property type="match status" value="1"/>
</dbReference>
<dbReference type="PANTHER" id="PTHR43409:SF3">
    <property type="entry name" value="HYPOTHETICAL METHYLTRANSFERASE"/>
    <property type="match status" value="1"/>
</dbReference>
<dbReference type="STRING" id="1173022.Cri9333_1074"/>
<dbReference type="CDD" id="cd02068">
    <property type="entry name" value="radical_SAM_B12_BD"/>
    <property type="match status" value="1"/>
</dbReference>
<dbReference type="SMART" id="SM00729">
    <property type="entry name" value="Elp3"/>
    <property type="match status" value="1"/>
</dbReference>
<dbReference type="Pfam" id="PF13282">
    <property type="entry name" value="DUF4070"/>
    <property type="match status" value="1"/>
</dbReference>
<gene>
    <name evidence="7" type="ORF">Cri9333_1074</name>
</gene>
<protein>
    <submittedName>
        <fullName evidence="7">Radical SAM domain protein</fullName>
    </submittedName>
</protein>
<dbReference type="GO" id="GO:0046872">
    <property type="term" value="F:metal ion binding"/>
    <property type="evidence" value="ECO:0007669"/>
    <property type="project" value="UniProtKB-KW"/>
</dbReference>
<dbReference type="Pfam" id="PF02310">
    <property type="entry name" value="B12-binding"/>
    <property type="match status" value="1"/>
</dbReference>
<keyword evidence="3" id="KW-0479">Metal-binding</keyword>
<dbReference type="InterPro" id="IPR034530">
    <property type="entry name" value="HpnP-like"/>
</dbReference>
<sequence length="535" mass="61158">MKVLLLYPLFPKSFWSFEKTLALLNYKAMLPPLGLVTVAAILPQEWEFKLVDRNIRTVTEAEWEWADLVILSAMIVQKEDLQAQIREAKGRGKLVAVGGPYPTAIPDDSLSAGADFLILDEGEITLPLFIAAIERGDRSGIFRSGGEKPDVSFTPIPRFDLLELDAYSEMSVQFSRGCPFQCEFCDIIVLYGRKPRTKTPTQLLAELERLYELGWRRSIFMVDDNFIGNKRNVKLFLKELKPWMVEHNYPFSFATEASVDLANDQELMDLMVQCNFGAVFLGIETPDEESLTLTHKFQNTRDSLSEAVNSITRSGLRVMAGFIIGFDGEKAGAGGRIVKFVEQTAIPTALFSMLQALPDTALWHRLEKEGRLRAKSANINQTTLMNFVPTRPVQDIAREYVEAFWELYEPKRFLDRAYRHYRMLGEATYPKKGKRDAKKVNWVTIRALLIICWRQGVVRNTRWQFWRNLFNMLRHNPGGVSSYLAVCAQIEHFVEYREIVREQIEAQVGKFLEAEAKQTVLPIEMAKSEQLSKSA</sequence>
<dbReference type="PANTHER" id="PTHR43409">
    <property type="entry name" value="ANAEROBIC MAGNESIUM-PROTOPORPHYRIN IX MONOMETHYL ESTER CYCLASE-RELATED"/>
    <property type="match status" value="1"/>
</dbReference>
<dbReference type="Gene3D" id="3.40.50.280">
    <property type="entry name" value="Cobalamin-binding domain"/>
    <property type="match status" value="1"/>
</dbReference>
<dbReference type="PATRIC" id="fig|1173022.3.peg.1164"/>
<reference evidence="7 8" key="1">
    <citation type="submission" date="2012-06" db="EMBL/GenBank/DDBJ databases">
        <title>Finished chromosome of genome of Crinalium epipsammum PCC 9333.</title>
        <authorList>
            <consortium name="US DOE Joint Genome Institute"/>
            <person name="Gugger M."/>
            <person name="Coursin T."/>
            <person name="Rippka R."/>
            <person name="Tandeau De Marsac N."/>
            <person name="Huntemann M."/>
            <person name="Wei C.-L."/>
            <person name="Han J."/>
            <person name="Detter J.C."/>
            <person name="Han C."/>
            <person name="Tapia R."/>
            <person name="Davenport K."/>
            <person name="Daligault H."/>
            <person name="Erkkila T."/>
            <person name="Gu W."/>
            <person name="Munk A.C.C."/>
            <person name="Teshima H."/>
            <person name="Xu Y."/>
            <person name="Chain P."/>
            <person name="Chen A."/>
            <person name="Krypides N."/>
            <person name="Mavromatis K."/>
            <person name="Markowitz V."/>
            <person name="Szeto E."/>
            <person name="Ivanova N."/>
            <person name="Mikhailova N."/>
            <person name="Ovchinnikova G."/>
            <person name="Pagani I."/>
            <person name="Pati A."/>
            <person name="Goodwin L."/>
            <person name="Peters L."/>
            <person name="Pitluck S."/>
            <person name="Woyke T."/>
            <person name="Kerfeld C."/>
        </authorList>
    </citation>
    <scope>NUCLEOTIDE SEQUENCE [LARGE SCALE GENOMIC DNA]</scope>
    <source>
        <strain evidence="7 8">PCC 9333</strain>
    </source>
</reference>
<dbReference type="RefSeq" id="WP_015202109.1">
    <property type="nucleotide sequence ID" value="NC_019753.1"/>
</dbReference>
<dbReference type="InterPro" id="IPR058240">
    <property type="entry name" value="rSAM_sf"/>
</dbReference>
<keyword evidence="2" id="KW-0949">S-adenosyl-L-methionine</keyword>
<dbReference type="KEGG" id="cep:Cri9333_1074"/>
<dbReference type="Gene3D" id="3.80.30.20">
    <property type="entry name" value="tm_1862 like domain"/>
    <property type="match status" value="1"/>
</dbReference>
<dbReference type="InterPro" id="IPR006158">
    <property type="entry name" value="Cobalamin-bd"/>
</dbReference>
<dbReference type="GO" id="GO:0031419">
    <property type="term" value="F:cobalamin binding"/>
    <property type="evidence" value="ECO:0007669"/>
    <property type="project" value="InterPro"/>
</dbReference>
<dbReference type="HOGENOM" id="CLU_021572_5_0_3"/>
<dbReference type="InterPro" id="IPR051198">
    <property type="entry name" value="BchE-like"/>
</dbReference>
<dbReference type="OrthoDB" id="9801424at2"/>
<dbReference type="SFLD" id="SFLDF00303">
    <property type="entry name" value="hopanoid_C2-methyltransferase"/>
    <property type="match status" value="1"/>
</dbReference>
<dbReference type="GO" id="GO:0051536">
    <property type="term" value="F:iron-sulfur cluster binding"/>
    <property type="evidence" value="ECO:0007669"/>
    <property type="project" value="UniProtKB-KW"/>
</dbReference>
<evidence type="ECO:0000259" key="6">
    <source>
        <dbReference type="PROSITE" id="PS51918"/>
    </source>
</evidence>
<comment type="cofactor">
    <cofactor evidence="1">
        <name>[4Fe-4S] cluster</name>
        <dbReference type="ChEBI" id="CHEBI:49883"/>
    </cofactor>
</comment>
<evidence type="ECO:0000256" key="5">
    <source>
        <dbReference type="ARBA" id="ARBA00023014"/>
    </source>
</evidence>
<dbReference type="EMBL" id="CP003620">
    <property type="protein sequence ID" value="AFZ11987.1"/>
    <property type="molecule type" value="Genomic_DNA"/>
</dbReference>
<keyword evidence="5" id="KW-0411">Iron-sulfur</keyword>
<dbReference type="SFLD" id="SFLDG01123">
    <property type="entry name" value="methyltransferase_(Class_B)"/>
    <property type="match status" value="1"/>
</dbReference>
<dbReference type="GO" id="GO:0005829">
    <property type="term" value="C:cytosol"/>
    <property type="evidence" value="ECO:0007669"/>
    <property type="project" value="TreeGrafter"/>
</dbReference>
<dbReference type="SUPFAM" id="SSF102114">
    <property type="entry name" value="Radical SAM enzymes"/>
    <property type="match status" value="1"/>
</dbReference>
<dbReference type="AlphaFoldDB" id="K9VWV5"/>
<dbReference type="InterPro" id="IPR007197">
    <property type="entry name" value="rSAM"/>
</dbReference>
<dbReference type="InterPro" id="IPR034466">
    <property type="entry name" value="Methyltransferase_Class_B"/>
</dbReference>
<evidence type="ECO:0000256" key="4">
    <source>
        <dbReference type="ARBA" id="ARBA00023004"/>
    </source>
</evidence>